<evidence type="ECO:0000313" key="3">
    <source>
        <dbReference type="EMBL" id="MBT1688312.1"/>
    </source>
</evidence>
<keyword evidence="1" id="KW-0472">Membrane</keyword>
<dbReference type="AlphaFoldDB" id="A0AAP2GEF0"/>
<feature type="chain" id="PRO_5043033777" evidence="2">
    <location>
        <begin position="22"/>
        <end position="61"/>
    </location>
</feature>
<keyword evidence="1" id="KW-0812">Transmembrane</keyword>
<keyword evidence="4" id="KW-1185">Reference proteome</keyword>
<protein>
    <submittedName>
        <fullName evidence="3">Uncharacterized protein</fullName>
    </submittedName>
</protein>
<evidence type="ECO:0000313" key="4">
    <source>
        <dbReference type="Proteomes" id="UP001319180"/>
    </source>
</evidence>
<evidence type="ECO:0000256" key="2">
    <source>
        <dbReference type="SAM" id="SignalP"/>
    </source>
</evidence>
<sequence length="61" mass="6598">MKKILSVIVFVLVGFSPAVLSQPTNPGEDPDKVPITGLEYLLVSGGILGGYKLLKKRSRKE</sequence>
<keyword evidence="2" id="KW-0732">Signal</keyword>
<feature type="signal peptide" evidence="2">
    <location>
        <begin position="1"/>
        <end position="21"/>
    </location>
</feature>
<proteinExistence type="predicted"/>
<dbReference type="Proteomes" id="UP001319180">
    <property type="component" value="Unassembled WGS sequence"/>
</dbReference>
<feature type="transmembrane region" description="Helical" evidence="1">
    <location>
        <begin position="37"/>
        <end position="54"/>
    </location>
</feature>
<name>A0AAP2GEF0_9BACT</name>
<dbReference type="EMBL" id="JAHESC010000025">
    <property type="protein sequence ID" value="MBT1688312.1"/>
    <property type="molecule type" value="Genomic_DNA"/>
</dbReference>
<gene>
    <name evidence="3" type="ORF">KK078_17205</name>
</gene>
<organism evidence="3 4">
    <name type="scientific">Dawidia soli</name>
    <dbReference type="NCBI Taxonomy" id="2782352"/>
    <lineage>
        <taxon>Bacteria</taxon>
        <taxon>Pseudomonadati</taxon>
        <taxon>Bacteroidota</taxon>
        <taxon>Cytophagia</taxon>
        <taxon>Cytophagales</taxon>
        <taxon>Chryseotaleaceae</taxon>
        <taxon>Dawidia</taxon>
    </lineage>
</organism>
<keyword evidence="1" id="KW-1133">Transmembrane helix</keyword>
<accession>A0AAP2GEF0</accession>
<comment type="caution">
    <text evidence="3">The sequence shown here is derived from an EMBL/GenBank/DDBJ whole genome shotgun (WGS) entry which is preliminary data.</text>
</comment>
<dbReference type="RefSeq" id="WP_254091540.1">
    <property type="nucleotide sequence ID" value="NZ_JAHESC010000025.1"/>
</dbReference>
<evidence type="ECO:0000256" key="1">
    <source>
        <dbReference type="SAM" id="Phobius"/>
    </source>
</evidence>
<reference evidence="3 4" key="1">
    <citation type="submission" date="2021-05" db="EMBL/GenBank/DDBJ databases">
        <title>A Polyphasic approach of four new species of the genus Ohtaekwangia: Ohtaekwangia histidinii sp. nov., Ohtaekwangia cretensis sp. nov., Ohtaekwangia indiensis sp. nov., Ohtaekwangia reichenbachii sp. nov. from diverse environment.</title>
        <authorList>
            <person name="Octaviana S."/>
        </authorList>
    </citation>
    <scope>NUCLEOTIDE SEQUENCE [LARGE SCALE GENOMIC DNA]</scope>
    <source>
        <strain evidence="3 4">PWU37</strain>
    </source>
</reference>